<dbReference type="GO" id="GO:0009307">
    <property type="term" value="P:DNA restriction-modification system"/>
    <property type="evidence" value="ECO:0007669"/>
    <property type="project" value="UniProtKB-KW"/>
</dbReference>
<keyword evidence="5" id="KW-0680">Restriction system</keyword>
<evidence type="ECO:0000259" key="11">
    <source>
        <dbReference type="Pfam" id="PF12728"/>
    </source>
</evidence>
<dbReference type="EC" id="2.1.1.-" evidence="8"/>
<evidence type="ECO:0000256" key="3">
    <source>
        <dbReference type="ARBA" id="ARBA00022679"/>
    </source>
</evidence>
<dbReference type="InterPro" id="IPR009061">
    <property type="entry name" value="DNA-bd_dom_put_sf"/>
</dbReference>
<dbReference type="OrthoDB" id="9800801at2"/>
<feature type="domain" description="Helix-turn-helix" evidence="11">
    <location>
        <begin position="9"/>
        <end position="57"/>
    </location>
</feature>
<evidence type="ECO:0000256" key="1">
    <source>
        <dbReference type="ARBA" id="ARBA00010203"/>
    </source>
</evidence>
<dbReference type="InterPro" id="IPR041657">
    <property type="entry name" value="HTH_17"/>
</dbReference>
<reference evidence="12 13" key="1">
    <citation type="submission" date="2018-03" db="EMBL/GenBank/DDBJ databases">
        <title>Genome sequence of Clostridium thermopalmarium DSM 5974.</title>
        <authorList>
            <person name="Poehlein A."/>
            <person name="Daniel R."/>
        </authorList>
    </citation>
    <scope>NUCLEOTIDE SEQUENCE [LARGE SCALE GENOMIC DNA]</scope>
    <source>
        <strain evidence="12 13">DSM 5974</strain>
    </source>
</reference>
<dbReference type="InterPro" id="IPR002941">
    <property type="entry name" value="DNA_methylase_N4/N6"/>
</dbReference>
<evidence type="ECO:0000256" key="9">
    <source>
        <dbReference type="SAM" id="MobiDB-lite"/>
    </source>
</evidence>
<evidence type="ECO:0000313" key="12">
    <source>
        <dbReference type="EMBL" id="PRR74097.1"/>
    </source>
</evidence>
<keyword evidence="2 12" id="KW-0489">Methyltransferase</keyword>
<comment type="caution">
    <text evidence="12">The sequence shown here is derived from an EMBL/GenBank/DDBJ whole genome shotgun (WGS) entry which is preliminary data.</text>
</comment>
<accession>A0A2T0AUB8</accession>
<feature type="region of interest" description="Disordered" evidence="9">
    <location>
        <begin position="57"/>
        <end position="105"/>
    </location>
</feature>
<dbReference type="AlphaFoldDB" id="A0A2T0AUB8"/>
<dbReference type="GO" id="GO:0008170">
    <property type="term" value="F:N-methyltransferase activity"/>
    <property type="evidence" value="ECO:0007669"/>
    <property type="project" value="InterPro"/>
</dbReference>
<proteinExistence type="inferred from homology"/>
<evidence type="ECO:0000256" key="2">
    <source>
        <dbReference type="ARBA" id="ARBA00022603"/>
    </source>
</evidence>
<dbReference type="InterPro" id="IPR001091">
    <property type="entry name" value="RM_Methyltransferase"/>
</dbReference>
<comment type="catalytic activity">
    <reaction evidence="7">
        <text>a 2'-deoxycytidine in DNA + S-adenosyl-L-methionine = an N(4)-methyl-2'-deoxycytidine in DNA + S-adenosyl-L-homocysteine + H(+)</text>
        <dbReference type="Rhea" id="RHEA:16857"/>
        <dbReference type="Rhea" id="RHEA-COMP:11369"/>
        <dbReference type="Rhea" id="RHEA-COMP:13674"/>
        <dbReference type="ChEBI" id="CHEBI:15378"/>
        <dbReference type="ChEBI" id="CHEBI:57856"/>
        <dbReference type="ChEBI" id="CHEBI:59789"/>
        <dbReference type="ChEBI" id="CHEBI:85452"/>
        <dbReference type="ChEBI" id="CHEBI:137933"/>
        <dbReference type="EC" id="2.1.1.113"/>
    </reaction>
</comment>
<feature type="compositionally biased region" description="Polar residues" evidence="9">
    <location>
        <begin position="63"/>
        <end position="78"/>
    </location>
</feature>
<dbReference type="NCBIfam" id="TIGR01764">
    <property type="entry name" value="excise"/>
    <property type="match status" value="1"/>
</dbReference>
<dbReference type="GO" id="GO:0015667">
    <property type="term" value="F:site-specific DNA-methyltransferase (cytosine-N4-specific) activity"/>
    <property type="evidence" value="ECO:0007669"/>
    <property type="project" value="UniProtKB-EC"/>
</dbReference>
<dbReference type="Pfam" id="PF01555">
    <property type="entry name" value="N6_N4_Mtase"/>
    <property type="match status" value="1"/>
</dbReference>
<evidence type="ECO:0000256" key="6">
    <source>
        <dbReference type="ARBA" id="ARBA00023125"/>
    </source>
</evidence>
<organism evidence="12 13">
    <name type="scientific">Clostridium thermopalmarium DSM 5974</name>
    <dbReference type="NCBI Taxonomy" id="1121340"/>
    <lineage>
        <taxon>Bacteria</taxon>
        <taxon>Bacillati</taxon>
        <taxon>Bacillota</taxon>
        <taxon>Clostridia</taxon>
        <taxon>Eubacteriales</taxon>
        <taxon>Clostridiaceae</taxon>
        <taxon>Clostridium</taxon>
    </lineage>
</organism>
<evidence type="ECO:0000256" key="5">
    <source>
        <dbReference type="ARBA" id="ARBA00022747"/>
    </source>
</evidence>
<dbReference type="Gene3D" id="3.40.50.150">
    <property type="entry name" value="Vaccinia Virus protein VP39"/>
    <property type="match status" value="2"/>
</dbReference>
<dbReference type="InterPro" id="IPR029063">
    <property type="entry name" value="SAM-dependent_MTases_sf"/>
</dbReference>
<dbReference type="GO" id="GO:0003677">
    <property type="term" value="F:DNA binding"/>
    <property type="evidence" value="ECO:0007669"/>
    <property type="project" value="UniProtKB-KW"/>
</dbReference>
<feature type="compositionally biased region" description="Basic and acidic residues" evidence="9">
    <location>
        <begin position="83"/>
        <end position="102"/>
    </location>
</feature>
<dbReference type="CDD" id="cd04762">
    <property type="entry name" value="HTH_MerR-trunc"/>
    <property type="match status" value="1"/>
</dbReference>
<dbReference type="InterPro" id="IPR010093">
    <property type="entry name" value="SinI_DNA-bd"/>
</dbReference>
<evidence type="ECO:0000256" key="8">
    <source>
        <dbReference type="RuleBase" id="RU362026"/>
    </source>
</evidence>
<dbReference type="Pfam" id="PF12728">
    <property type="entry name" value="HTH_17"/>
    <property type="match status" value="1"/>
</dbReference>
<dbReference type="RefSeq" id="WP_106024221.1">
    <property type="nucleotide sequence ID" value="NZ_PVXN01000021.1"/>
</dbReference>
<dbReference type="EMBL" id="PVXN01000021">
    <property type="protein sequence ID" value="PRR74097.1"/>
    <property type="molecule type" value="Genomic_DNA"/>
</dbReference>
<comment type="similarity">
    <text evidence="1">Belongs to the N(4)/N(6)-methyltransferase family. N(4) subfamily.</text>
</comment>
<dbReference type="Proteomes" id="UP000239614">
    <property type="component" value="Unassembled WGS sequence"/>
</dbReference>
<dbReference type="GO" id="GO:0032259">
    <property type="term" value="P:methylation"/>
    <property type="evidence" value="ECO:0007669"/>
    <property type="project" value="UniProtKB-KW"/>
</dbReference>
<evidence type="ECO:0000256" key="4">
    <source>
        <dbReference type="ARBA" id="ARBA00022691"/>
    </source>
</evidence>
<dbReference type="REBASE" id="266510">
    <property type="entry name" value="M2.Cth5974ORF10340P"/>
</dbReference>
<feature type="domain" description="DNA methylase N-4/N-6" evidence="10">
    <location>
        <begin position="68"/>
        <end position="195"/>
    </location>
</feature>
<keyword evidence="3 12" id="KW-0808">Transferase</keyword>
<name>A0A2T0AUB8_9CLOT</name>
<dbReference type="PROSITE" id="PS00093">
    <property type="entry name" value="N4_MTASE"/>
    <property type="match status" value="1"/>
</dbReference>
<sequence>MNGKDKELVSTKKAAEFLGVSISTIYRMVEQGTLEPSKTPGGQRRFDLKELEVFKESSKTIEAPQNPSKSKKQTSSVNDEVENDKKDAKEPVEEKPVDKRNTLNDLNGTQWLPVTKSFFYQKGLGAKHPHAQIERQHPAPFSYQDVSLLITFFTKKGMKVLDPFGGVGSTAKACELEGRHCTSIELQEKWHNLAIERLDTEVSEGASAKHTFIQGDSRIILKQFDDSSFDFMVTSPPYWSILNKKADHKVKKERLANNLATNYSEDDKNDLANIESYEEFLRTLVDDVFVECGRVLRPKKYMCLIVSDFRNKSEFISFHSDLIQALNHRETKDGYKIFLQGVKVLLQNHKSLLPYGYPFAYVENIHHQYVLIFRKDKK</sequence>
<evidence type="ECO:0000259" key="10">
    <source>
        <dbReference type="Pfam" id="PF01555"/>
    </source>
</evidence>
<keyword evidence="6" id="KW-0238">DNA-binding</keyword>
<dbReference type="InterPro" id="IPR017985">
    <property type="entry name" value="MeTrfase_CN4_CS"/>
</dbReference>
<dbReference type="PRINTS" id="PR00508">
    <property type="entry name" value="S21N4MTFRASE"/>
</dbReference>
<protein>
    <recommendedName>
        <fullName evidence="8">Methyltransferase</fullName>
        <ecNumber evidence="8">2.1.1.-</ecNumber>
    </recommendedName>
</protein>
<evidence type="ECO:0000313" key="13">
    <source>
        <dbReference type="Proteomes" id="UP000239614"/>
    </source>
</evidence>
<keyword evidence="13" id="KW-1185">Reference proteome</keyword>
<keyword evidence="4" id="KW-0949">S-adenosyl-L-methionine</keyword>
<gene>
    <name evidence="12" type="ORF">CPAL_10350</name>
</gene>
<evidence type="ECO:0000256" key="7">
    <source>
        <dbReference type="ARBA" id="ARBA00049120"/>
    </source>
</evidence>
<dbReference type="SUPFAM" id="SSF53335">
    <property type="entry name" value="S-adenosyl-L-methionine-dependent methyltransferases"/>
    <property type="match status" value="2"/>
</dbReference>
<dbReference type="SUPFAM" id="SSF46955">
    <property type="entry name" value="Putative DNA-binding domain"/>
    <property type="match status" value="1"/>
</dbReference>